<dbReference type="SUPFAM" id="SSF55383">
    <property type="entry name" value="Copper amine oxidase, domain N"/>
    <property type="match status" value="1"/>
</dbReference>
<reference evidence="3 4" key="1">
    <citation type="submission" date="2019-02" db="EMBL/GenBank/DDBJ databases">
        <title>Paenibacillus sp. nov., isolated from surface-sterilized tissue of Thalictrum simplex L.</title>
        <authorList>
            <person name="Tuo L."/>
        </authorList>
    </citation>
    <scope>NUCLEOTIDE SEQUENCE [LARGE SCALE GENOMIC DNA]</scope>
    <source>
        <strain evidence="3 4">N2SHLJ1</strain>
    </source>
</reference>
<dbReference type="Gene3D" id="3.30.457.10">
    <property type="entry name" value="Copper amine oxidase-like, N-terminal domain"/>
    <property type="match status" value="1"/>
</dbReference>
<comment type="caution">
    <text evidence="3">The sequence shown here is derived from an EMBL/GenBank/DDBJ whole genome shotgun (WGS) entry which is preliminary data.</text>
</comment>
<dbReference type="Proteomes" id="UP000293142">
    <property type="component" value="Unassembled WGS sequence"/>
</dbReference>
<dbReference type="Pfam" id="PF07833">
    <property type="entry name" value="Cu_amine_oxidN1"/>
    <property type="match status" value="1"/>
</dbReference>
<feature type="signal peptide" evidence="1">
    <location>
        <begin position="1"/>
        <end position="24"/>
    </location>
</feature>
<evidence type="ECO:0000259" key="2">
    <source>
        <dbReference type="Pfam" id="PF07833"/>
    </source>
</evidence>
<dbReference type="RefSeq" id="WP_131012477.1">
    <property type="nucleotide sequence ID" value="NZ_SIRE01000004.1"/>
</dbReference>
<evidence type="ECO:0000313" key="3">
    <source>
        <dbReference type="EMBL" id="TBL80873.1"/>
    </source>
</evidence>
<dbReference type="AlphaFoldDB" id="A0A4Q9DY96"/>
<evidence type="ECO:0000256" key="1">
    <source>
        <dbReference type="SAM" id="SignalP"/>
    </source>
</evidence>
<dbReference type="InterPro" id="IPR036582">
    <property type="entry name" value="Mao_N_sf"/>
</dbReference>
<keyword evidence="4" id="KW-1185">Reference proteome</keyword>
<sequence>MKKPLFSMILIIALSFSMFQTAFASSDLYFKLGQNEDGPHISITEDGVEMFPVDQIFKFVDPADQGGEYVNLNQSPWQSSIVFQNRCFVITRGSTEINEMINSDAGCFEVKKTYTIEKPARYLDDPTKGVLAPLSFISKVLSDNPDNNFTKFETKYDDNNDILTFTPYTKSAAGTSKKQIVNPVKLAMKINSPWLLTADDGKNFDDNDHSVTPVIRGGSTLLPIAPVIQRLGGTTTWNEDERKVTISLADTTIDLWIDLNIASVNGVKKKLEVAPTIINGRTMTPLRFVTENLGATVSWDQGSQMILLYYGGAEEKAADLLEFSFKIGILDATQKSQDNRKSLVDIVSENQKKHDMVQYNDNDPLDYYGNTIHVGDTVMSGTFYGVVKKIDRTKVLVYWNRANYLVIGKGEELKTAALFGIDWLGEQWFEAKTVTVSN</sequence>
<accession>A0A4Q9DY96</accession>
<dbReference type="OrthoDB" id="2379109at2"/>
<feature type="domain" description="Copper amine oxidase-like N-terminal" evidence="2">
    <location>
        <begin position="209"/>
        <end position="306"/>
    </location>
</feature>
<organism evidence="3 4">
    <name type="scientific">Paenibacillus thalictri</name>
    <dbReference type="NCBI Taxonomy" id="2527873"/>
    <lineage>
        <taxon>Bacteria</taxon>
        <taxon>Bacillati</taxon>
        <taxon>Bacillota</taxon>
        <taxon>Bacilli</taxon>
        <taxon>Bacillales</taxon>
        <taxon>Paenibacillaceae</taxon>
        <taxon>Paenibacillus</taxon>
    </lineage>
</organism>
<name>A0A4Q9DY96_9BACL</name>
<feature type="chain" id="PRO_5020517530" evidence="1">
    <location>
        <begin position="25"/>
        <end position="438"/>
    </location>
</feature>
<keyword evidence="1" id="KW-0732">Signal</keyword>
<evidence type="ECO:0000313" key="4">
    <source>
        <dbReference type="Proteomes" id="UP000293142"/>
    </source>
</evidence>
<dbReference type="EMBL" id="SIRE01000004">
    <property type="protein sequence ID" value="TBL80873.1"/>
    <property type="molecule type" value="Genomic_DNA"/>
</dbReference>
<proteinExistence type="predicted"/>
<dbReference type="InterPro" id="IPR012854">
    <property type="entry name" value="Cu_amine_oxidase-like_N"/>
</dbReference>
<gene>
    <name evidence="3" type="ORF">EYB31_06555</name>
</gene>
<protein>
    <submittedName>
        <fullName evidence="3">Copper amine oxidase N-terminal domain-containing protein</fullName>
    </submittedName>
</protein>